<proteinExistence type="predicted"/>
<sequence>MTTLSRVGARNTSVPLTVEMAEVLRNSMHPKPEGYAGTLFTGPEPRGVSLAEDSKTRGRPKCGMFLCLPVIPPIFILEPLIYTRFMSLILSVKSSFCCADEAGTEYSRAPSLETMCTEALVSHDRSLSRYRCLSTGFP</sequence>
<organism evidence="1 2">
    <name type="scientific">Plicaturopsis crispa FD-325 SS-3</name>
    <dbReference type="NCBI Taxonomy" id="944288"/>
    <lineage>
        <taxon>Eukaryota</taxon>
        <taxon>Fungi</taxon>
        <taxon>Dikarya</taxon>
        <taxon>Basidiomycota</taxon>
        <taxon>Agaricomycotina</taxon>
        <taxon>Agaricomycetes</taxon>
        <taxon>Agaricomycetidae</taxon>
        <taxon>Amylocorticiales</taxon>
        <taxon>Amylocorticiaceae</taxon>
        <taxon>Plicatura</taxon>
        <taxon>Plicaturopsis crispa</taxon>
    </lineage>
</organism>
<keyword evidence="2" id="KW-1185">Reference proteome</keyword>
<reference evidence="1 2" key="1">
    <citation type="submission" date="2014-06" db="EMBL/GenBank/DDBJ databases">
        <title>Evolutionary Origins and Diversification of the Mycorrhizal Mutualists.</title>
        <authorList>
            <consortium name="DOE Joint Genome Institute"/>
            <consortium name="Mycorrhizal Genomics Consortium"/>
            <person name="Kohler A."/>
            <person name="Kuo A."/>
            <person name="Nagy L.G."/>
            <person name="Floudas D."/>
            <person name="Copeland A."/>
            <person name="Barry K.W."/>
            <person name="Cichocki N."/>
            <person name="Veneault-Fourrey C."/>
            <person name="LaButti K."/>
            <person name="Lindquist E.A."/>
            <person name="Lipzen A."/>
            <person name="Lundell T."/>
            <person name="Morin E."/>
            <person name="Murat C."/>
            <person name="Riley R."/>
            <person name="Ohm R."/>
            <person name="Sun H."/>
            <person name="Tunlid A."/>
            <person name="Henrissat B."/>
            <person name="Grigoriev I.V."/>
            <person name="Hibbett D.S."/>
            <person name="Martin F."/>
        </authorList>
    </citation>
    <scope>NUCLEOTIDE SEQUENCE [LARGE SCALE GENOMIC DNA]</scope>
    <source>
        <strain evidence="1 2">FD-325 SS-3</strain>
    </source>
</reference>
<dbReference type="EMBL" id="KN832571">
    <property type="protein sequence ID" value="KII84245.1"/>
    <property type="molecule type" value="Genomic_DNA"/>
</dbReference>
<evidence type="ECO:0000313" key="1">
    <source>
        <dbReference type="EMBL" id="KII84245.1"/>
    </source>
</evidence>
<name>A0A0C9SXB8_PLICR</name>
<evidence type="ECO:0000313" key="2">
    <source>
        <dbReference type="Proteomes" id="UP000053263"/>
    </source>
</evidence>
<dbReference type="HOGENOM" id="CLU_1856129_0_0_1"/>
<protein>
    <submittedName>
        <fullName evidence="1">Uncharacterized protein</fullName>
    </submittedName>
</protein>
<dbReference type="Proteomes" id="UP000053263">
    <property type="component" value="Unassembled WGS sequence"/>
</dbReference>
<gene>
    <name evidence="1" type="ORF">PLICRDRAFT_358175</name>
</gene>
<accession>A0A0C9SXB8</accession>
<dbReference type="AlphaFoldDB" id="A0A0C9SXB8"/>